<dbReference type="SMART" id="SM00563">
    <property type="entry name" value="PlsC"/>
    <property type="match status" value="1"/>
</dbReference>
<evidence type="ECO:0000256" key="5">
    <source>
        <dbReference type="ARBA" id="ARBA00023136"/>
    </source>
</evidence>
<evidence type="ECO:0000256" key="8">
    <source>
        <dbReference type="SAM" id="Phobius"/>
    </source>
</evidence>
<evidence type="ECO:0000256" key="1">
    <source>
        <dbReference type="ARBA" id="ARBA00004406"/>
    </source>
</evidence>
<dbReference type="PROSITE" id="PS51140">
    <property type="entry name" value="CUE"/>
    <property type="match status" value="1"/>
</dbReference>
<evidence type="ECO:0000256" key="3">
    <source>
        <dbReference type="ARBA" id="ARBA00022677"/>
    </source>
</evidence>
<evidence type="ECO:0000256" key="2">
    <source>
        <dbReference type="ARBA" id="ARBA00004502"/>
    </source>
</evidence>
<accession>A0A7R9Q010</accession>
<dbReference type="PANTHER" id="PTHR15486">
    <property type="entry name" value="ANCIENT UBIQUITOUS PROTEIN"/>
    <property type="match status" value="1"/>
</dbReference>
<keyword evidence="5 8" id="KW-0472">Membrane</keyword>
<dbReference type="AlphaFoldDB" id="A0A7R9Q010"/>
<evidence type="ECO:0000313" key="10">
    <source>
        <dbReference type="EMBL" id="CAD7627168.1"/>
    </source>
</evidence>
<dbReference type="EMBL" id="OC859076">
    <property type="protein sequence ID" value="CAD7627168.1"/>
    <property type="molecule type" value="Genomic_DNA"/>
</dbReference>
<feature type="transmembrane region" description="Helical" evidence="8">
    <location>
        <begin position="50"/>
        <end position="78"/>
    </location>
</feature>
<proteinExistence type="inferred from homology"/>
<dbReference type="Proteomes" id="UP000759131">
    <property type="component" value="Unassembled WGS sequence"/>
</dbReference>
<dbReference type="SUPFAM" id="SSF69593">
    <property type="entry name" value="Glycerol-3-phosphate (1)-acyltransferase"/>
    <property type="match status" value="1"/>
</dbReference>
<dbReference type="GO" id="GO:0043130">
    <property type="term" value="F:ubiquitin binding"/>
    <property type="evidence" value="ECO:0007669"/>
    <property type="project" value="InterPro"/>
</dbReference>
<name>A0A7R9Q010_9ACAR</name>
<dbReference type="GO" id="GO:0005811">
    <property type="term" value="C:lipid droplet"/>
    <property type="evidence" value="ECO:0007669"/>
    <property type="project" value="UniProtKB-SubCell"/>
</dbReference>
<comment type="similarity">
    <text evidence="6">Belongs to the AUP1 family.</text>
</comment>
<evidence type="ECO:0000259" key="9">
    <source>
        <dbReference type="PROSITE" id="PS51140"/>
    </source>
</evidence>
<evidence type="ECO:0000256" key="4">
    <source>
        <dbReference type="ARBA" id="ARBA00022824"/>
    </source>
</evidence>
<dbReference type="Gene3D" id="1.10.8.10">
    <property type="entry name" value="DNA helicase RuvA subunit, C-terminal domain"/>
    <property type="match status" value="1"/>
</dbReference>
<gene>
    <name evidence="10" type="ORF">OSB1V03_LOCUS7598</name>
</gene>
<organism evidence="10">
    <name type="scientific">Medioppia subpectinata</name>
    <dbReference type="NCBI Taxonomy" id="1979941"/>
    <lineage>
        <taxon>Eukaryota</taxon>
        <taxon>Metazoa</taxon>
        <taxon>Ecdysozoa</taxon>
        <taxon>Arthropoda</taxon>
        <taxon>Chelicerata</taxon>
        <taxon>Arachnida</taxon>
        <taxon>Acari</taxon>
        <taxon>Acariformes</taxon>
        <taxon>Sarcoptiformes</taxon>
        <taxon>Oribatida</taxon>
        <taxon>Brachypylina</taxon>
        <taxon>Oppioidea</taxon>
        <taxon>Oppiidae</taxon>
        <taxon>Medioppia</taxon>
    </lineage>
</organism>
<dbReference type="PANTHER" id="PTHR15486:SF96">
    <property type="entry name" value="LIPID DROPLET-REGULATING VLDL ASSEMBLY FACTOR AUP1"/>
    <property type="match status" value="1"/>
</dbReference>
<evidence type="ECO:0000313" key="11">
    <source>
        <dbReference type="Proteomes" id="UP000759131"/>
    </source>
</evidence>
<keyword evidence="8" id="KW-1133">Transmembrane helix</keyword>
<sequence>MAIRTGPEGDDSAAVERQSLTATANPSAVVDIHRLFDYNRIDQNTQLLPFLWLVMYFPFGLCLFIIRVFIGLHALLIASLLPKKSSFRCFILRTMCTILGIIIKEENASIDVKSKTRVIVSNHITNIDHLAVDLVMPCIVPGVWDLPKFLNWGLGFHDFGVKQGRDVLIENVKLHLHSDRKDIPILSYPEGATTNGRVGLLKFSSWLFTLDAKIQPIFIRVWRPAPLNVSVSVVDSRWWTDLFWFLFVPFSVFTIKYLSVVEKSFGESADDFAKRVQTMMASEMKVCATNHTDADKIELVKRHIQTQAQQHRSAANTPGPWQTHSRQNTARIRAANSPSSPSRATRASTAVDTMALKVKEVLPQVPISVIQRDIKVTTNIDETITRLLDGTVQYVPEKPIAAEAQAKGGPSSSSSAVNASNNSYISTESMKPFYCGSKTFGKNANERTKSYKERKEALLRTARHRYLERHGLNGTAGGD</sequence>
<evidence type="ECO:0000256" key="7">
    <source>
        <dbReference type="SAM" id="MobiDB-lite"/>
    </source>
</evidence>
<keyword evidence="11" id="KW-1185">Reference proteome</keyword>
<dbReference type="InterPro" id="IPR003892">
    <property type="entry name" value="CUE"/>
</dbReference>
<dbReference type="InterPro" id="IPR002123">
    <property type="entry name" value="Plipid/glycerol_acylTrfase"/>
</dbReference>
<keyword evidence="4" id="KW-0256">Endoplasmic reticulum</keyword>
<feature type="region of interest" description="Disordered" evidence="7">
    <location>
        <begin position="308"/>
        <end position="327"/>
    </location>
</feature>
<dbReference type="OrthoDB" id="1854593at2759"/>
<evidence type="ECO:0000256" key="6">
    <source>
        <dbReference type="ARBA" id="ARBA00035634"/>
    </source>
</evidence>
<reference evidence="10" key="1">
    <citation type="submission" date="2020-11" db="EMBL/GenBank/DDBJ databases">
        <authorList>
            <person name="Tran Van P."/>
        </authorList>
    </citation>
    <scope>NUCLEOTIDE SEQUENCE</scope>
</reference>
<keyword evidence="3" id="KW-0551">Lipid droplet</keyword>
<dbReference type="GO" id="GO:0016746">
    <property type="term" value="F:acyltransferase activity"/>
    <property type="evidence" value="ECO:0007669"/>
    <property type="project" value="InterPro"/>
</dbReference>
<feature type="domain" description="CUE" evidence="9">
    <location>
        <begin position="350"/>
        <end position="392"/>
    </location>
</feature>
<protein>
    <recommendedName>
        <fullName evidence="9">CUE domain-containing protein</fullName>
    </recommendedName>
</protein>
<dbReference type="SMART" id="SM00546">
    <property type="entry name" value="CUE"/>
    <property type="match status" value="1"/>
</dbReference>
<dbReference type="EMBL" id="CAJPIZ010004501">
    <property type="protein sequence ID" value="CAG2107598.1"/>
    <property type="molecule type" value="Genomic_DNA"/>
</dbReference>
<dbReference type="GO" id="GO:0005789">
    <property type="term" value="C:endoplasmic reticulum membrane"/>
    <property type="evidence" value="ECO:0007669"/>
    <property type="project" value="UniProtKB-SubCell"/>
</dbReference>
<comment type="subcellular location">
    <subcellularLocation>
        <location evidence="1">Endoplasmic reticulum membrane</location>
        <topology evidence="1">Peripheral membrane protein</topology>
    </subcellularLocation>
    <subcellularLocation>
        <location evidence="2">Lipid droplet</location>
    </subcellularLocation>
</comment>
<keyword evidence="8" id="KW-0812">Transmembrane</keyword>
<dbReference type="GO" id="GO:0036503">
    <property type="term" value="P:ERAD pathway"/>
    <property type="evidence" value="ECO:0007669"/>
    <property type="project" value="TreeGrafter"/>
</dbReference>